<evidence type="ECO:0000259" key="6">
    <source>
        <dbReference type="Pfam" id="PF14464"/>
    </source>
</evidence>
<comment type="caution">
    <text evidence="7">The sequence shown here is derived from an EMBL/GenBank/DDBJ whole genome shotgun (WGS) entry which is preliminary data.</text>
</comment>
<keyword evidence="2" id="KW-0479">Metal-binding</keyword>
<evidence type="ECO:0000256" key="2">
    <source>
        <dbReference type="ARBA" id="ARBA00022723"/>
    </source>
</evidence>
<evidence type="ECO:0000256" key="3">
    <source>
        <dbReference type="ARBA" id="ARBA00022801"/>
    </source>
</evidence>
<keyword evidence="8" id="KW-1185">Reference proteome</keyword>
<dbReference type="Proteomes" id="UP000621670">
    <property type="component" value="Unassembled WGS sequence"/>
</dbReference>
<keyword evidence="1" id="KW-0645">Protease</keyword>
<gene>
    <name evidence="7" type="ORF">H8R26_05380</name>
</gene>
<proteinExistence type="predicted"/>
<dbReference type="InterPro" id="IPR028090">
    <property type="entry name" value="JAB_dom_prok"/>
</dbReference>
<name>A0ABR7JEC2_9FLAO</name>
<evidence type="ECO:0000256" key="4">
    <source>
        <dbReference type="ARBA" id="ARBA00022833"/>
    </source>
</evidence>
<evidence type="ECO:0000256" key="5">
    <source>
        <dbReference type="ARBA" id="ARBA00023049"/>
    </source>
</evidence>
<sequence length="154" mass="17934">MIYKNKEIGLIINIEDVLLSNIIDIGVQHNPNEFGGFLIGYYTSDQTQLNITDTILPNKYKATPYLFERDTVGIDDKLKNYYNENPQKYYVGEWHTHPNNLPIPSNTDIKAINAITNHKEVSIKNPVMLIIGYNKTKIELGFYVQFKNKLYRYE</sequence>
<dbReference type="EMBL" id="JACRUM010000002">
    <property type="protein sequence ID" value="MBC5862848.1"/>
    <property type="molecule type" value="Genomic_DNA"/>
</dbReference>
<organism evidence="7 8">
    <name type="scientific">Flavobacterium turcicum</name>
    <dbReference type="NCBI Taxonomy" id="2764718"/>
    <lineage>
        <taxon>Bacteria</taxon>
        <taxon>Pseudomonadati</taxon>
        <taxon>Bacteroidota</taxon>
        <taxon>Flavobacteriia</taxon>
        <taxon>Flavobacteriales</taxon>
        <taxon>Flavobacteriaceae</taxon>
        <taxon>Flavobacterium</taxon>
    </lineage>
</organism>
<dbReference type="Pfam" id="PF14464">
    <property type="entry name" value="Prok-JAB"/>
    <property type="match status" value="1"/>
</dbReference>
<evidence type="ECO:0000313" key="8">
    <source>
        <dbReference type="Proteomes" id="UP000621670"/>
    </source>
</evidence>
<keyword evidence="4" id="KW-0862">Zinc</keyword>
<evidence type="ECO:0000256" key="1">
    <source>
        <dbReference type="ARBA" id="ARBA00022670"/>
    </source>
</evidence>
<protein>
    <submittedName>
        <fullName evidence="7">Mov34/MPN/PAD-1 family protein</fullName>
    </submittedName>
</protein>
<reference evidence="7 8" key="1">
    <citation type="submission" date="2020-08" db="EMBL/GenBank/DDBJ databases">
        <title>Description of novel Flavobacterium F-400 isolate.</title>
        <authorList>
            <person name="Saticioglu I."/>
            <person name="Duman M."/>
            <person name="Altun S."/>
        </authorList>
    </citation>
    <scope>NUCLEOTIDE SEQUENCE [LARGE SCALE GENOMIC DNA]</scope>
    <source>
        <strain evidence="7 8">F-400</strain>
    </source>
</reference>
<dbReference type="SUPFAM" id="SSF102712">
    <property type="entry name" value="JAB1/MPN domain"/>
    <property type="match status" value="1"/>
</dbReference>
<dbReference type="Gene3D" id="3.40.140.10">
    <property type="entry name" value="Cytidine Deaminase, domain 2"/>
    <property type="match status" value="1"/>
</dbReference>
<evidence type="ECO:0000313" key="7">
    <source>
        <dbReference type="EMBL" id="MBC5862848.1"/>
    </source>
</evidence>
<accession>A0ABR7JEC2</accession>
<keyword evidence="5" id="KW-0482">Metalloprotease</keyword>
<keyword evidence="3" id="KW-0378">Hydrolase</keyword>
<feature type="domain" description="JAB" evidence="6">
    <location>
        <begin position="18"/>
        <end position="133"/>
    </location>
</feature>
<dbReference type="RefSeq" id="WP_094152283.1">
    <property type="nucleotide sequence ID" value="NZ_JAAOBY010000002.1"/>
</dbReference>